<comment type="function">
    <text evidence="2">Catalyzes the ATP-dependent phosphorylation of thiamine-monophosphate (TMP) to form thiamine-pyrophosphate (TPP), the active form of vitamin B1.</text>
</comment>
<dbReference type="SUPFAM" id="SSF55326">
    <property type="entry name" value="PurM N-terminal domain-like"/>
    <property type="match status" value="1"/>
</dbReference>
<dbReference type="InterPro" id="IPR010918">
    <property type="entry name" value="PurM-like_C_dom"/>
</dbReference>
<dbReference type="HAMAP" id="MF_02128">
    <property type="entry name" value="TMP_kinase"/>
    <property type="match status" value="1"/>
</dbReference>
<dbReference type="CDD" id="cd02194">
    <property type="entry name" value="ThiL"/>
    <property type="match status" value="1"/>
</dbReference>
<evidence type="ECO:0000313" key="6">
    <source>
        <dbReference type="Proteomes" id="UP001218231"/>
    </source>
</evidence>
<dbReference type="EMBL" id="CP117417">
    <property type="protein sequence ID" value="WCT78707.1"/>
    <property type="molecule type" value="Genomic_DNA"/>
</dbReference>
<dbReference type="NCBIfam" id="TIGR01379">
    <property type="entry name" value="thiL"/>
    <property type="match status" value="1"/>
</dbReference>
<feature type="binding site" evidence="2">
    <location>
        <position position="26"/>
    </location>
    <ligand>
        <name>Mg(2+)</name>
        <dbReference type="ChEBI" id="CHEBI:18420"/>
        <label>4</label>
    </ligand>
</feature>
<dbReference type="PANTHER" id="PTHR30270">
    <property type="entry name" value="THIAMINE-MONOPHOSPHATE KINASE"/>
    <property type="match status" value="1"/>
</dbReference>
<keyword evidence="2" id="KW-0460">Magnesium</keyword>
<reference evidence="5 6" key="1">
    <citation type="submission" date="2023-02" db="EMBL/GenBank/DDBJ databases">
        <title>Genome sequence of Novosphingobium humi KACC 19094.</title>
        <authorList>
            <person name="Kim S."/>
            <person name="Heo J."/>
            <person name="Kwon S.-W."/>
        </authorList>
    </citation>
    <scope>NUCLEOTIDE SEQUENCE [LARGE SCALE GENOMIC DNA]</scope>
    <source>
        <strain evidence="5 6">KACC 19094</strain>
    </source>
</reference>
<dbReference type="InterPro" id="IPR016188">
    <property type="entry name" value="PurM-like_N"/>
</dbReference>
<feature type="binding site" evidence="2">
    <location>
        <position position="42"/>
    </location>
    <ligand>
        <name>Mg(2+)</name>
        <dbReference type="ChEBI" id="CHEBI:18420"/>
        <label>1</label>
    </ligand>
</feature>
<name>A0ABY7TZL0_9SPHN</name>
<dbReference type="SUPFAM" id="SSF56042">
    <property type="entry name" value="PurM C-terminal domain-like"/>
    <property type="match status" value="1"/>
</dbReference>
<feature type="binding site" evidence="2">
    <location>
        <begin position="112"/>
        <end position="113"/>
    </location>
    <ligand>
        <name>ATP</name>
        <dbReference type="ChEBI" id="CHEBI:30616"/>
    </ligand>
</feature>
<feature type="binding site" evidence="2">
    <location>
        <position position="49"/>
    </location>
    <ligand>
        <name>substrate</name>
    </ligand>
</feature>
<keyword evidence="1 2" id="KW-0784">Thiamine biosynthesis</keyword>
<keyword evidence="2" id="KW-0067">ATP-binding</keyword>
<dbReference type="Proteomes" id="UP001218231">
    <property type="component" value="Chromosome"/>
</dbReference>
<protein>
    <recommendedName>
        <fullName evidence="2">Thiamine-monophosphate kinase</fullName>
        <shortName evidence="2">TMP kinase</shortName>
        <shortName evidence="2">Thiamine-phosphate kinase</shortName>
        <ecNumber evidence="2">2.7.4.16</ecNumber>
    </recommendedName>
</protein>
<evidence type="ECO:0000313" key="5">
    <source>
        <dbReference type="EMBL" id="WCT78707.1"/>
    </source>
</evidence>
<evidence type="ECO:0000259" key="4">
    <source>
        <dbReference type="Pfam" id="PF02769"/>
    </source>
</evidence>
<feature type="binding site" evidence="2">
    <location>
        <position position="42"/>
    </location>
    <ligand>
        <name>Mg(2+)</name>
        <dbReference type="ChEBI" id="CHEBI:18420"/>
        <label>2</label>
    </ligand>
</feature>
<dbReference type="InterPro" id="IPR036921">
    <property type="entry name" value="PurM-like_N_sf"/>
</dbReference>
<evidence type="ECO:0000256" key="1">
    <source>
        <dbReference type="ARBA" id="ARBA00022977"/>
    </source>
</evidence>
<proteinExistence type="inferred from homology"/>
<keyword evidence="6" id="KW-1185">Reference proteome</keyword>
<feature type="binding site" evidence="2">
    <location>
        <position position="242"/>
    </location>
    <ligand>
        <name>substrate</name>
    </ligand>
</feature>
<dbReference type="Gene3D" id="3.90.650.10">
    <property type="entry name" value="PurM-like C-terminal domain"/>
    <property type="match status" value="1"/>
</dbReference>
<dbReference type="InterPro" id="IPR006283">
    <property type="entry name" value="ThiL-like"/>
</dbReference>
<dbReference type="PIRSF" id="PIRSF005303">
    <property type="entry name" value="Thiam_monoph_kin"/>
    <property type="match status" value="1"/>
</dbReference>
<comment type="pathway">
    <text evidence="2">Cofactor biosynthesis; thiamine diphosphate biosynthesis; thiamine diphosphate from thiamine phosphate: step 1/1.</text>
</comment>
<keyword evidence="2" id="KW-0479">Metal-binding</keyword>
<feature type="binding site" evidence="2">
    <location>
        <position position="139"/>
    </location>
    <ligand>
        <name>ATP</name>
        <dbReference type="ChEBI" id="CHEBI:30616"/>
    </ligand>
</feature>
<dbReference type="Pfam" id="PF02769">
    <property type="entry name" value="AIRS_C"/>
    <property type="match status" value="1"/>
</dbReference>
<dbReference type="InterPro" id="IPR036676">
    <property type="entry name" value="PurM-like_C_sf"/>
</dbReference>
<feature type="binding site" evidence="2">
    <location>
        <position position="198"/>
    </location>
    <ligand>
        <name>Mg(2+)</name>
        <dbReference type="ChEBI" id="CHEBI:18420"/>
        <label>3</label>
    </ligand>
</feature>
<accession>A0ABY7TZL0</accession>
<dbReference type="PANTHER" id="PTHR30270:SF0">
    <property type="entry name" value="THIAMINE-MONOPHOSPHATE KINASE"/>
    <property type="match status" value="1"/>
</dbReference>
<comment type="similarity">
    <text evidence="2">Belongs to the thiamine-monophosphate kinase family.</text>
</comment>
<dbReference type="Pfam" id="PF00586">
    <property type="entry name" value="AIRS"/>
    <property type="match status" value="1"/>
</dbReference>
<keyword evidence="2 5" id="KW-0418">Kinase</keyword>
<feature type="domain" description="PurM-like N-terminal" evidence="3">
    <location>
        <begin position="25"/>
        <end position="130"/>
    </location>
</feature>
<comment type="catalytic activity">
    <reaction evidence="2">
        <text>thiamine phosphate + ATP = thiamine diphosphate + ADP</text>
        <dbReference type="Rhea" id="RHEA:15913"/>
        <dbReference type="ChEBI" id="CHEBI:30616"/>
        <dbReference type="ChEBI" id="CHEBI:37575"/>
        <dbReference type="ChEBI" id="CHEBI:58937"/>
        <dbReference type="ChEBI" id="CHEBI:456216"/>
        <dbReference type="EC" id="2.7.4.16"/>
    </reaction>
</comment>
<feature type="binding site" evidence="2">
    <location>
        <position position="40"/>
    </location>
    <ligand>
        <name>Mg(2+)</name>
        <dbReference type="ChEBI" id="CHEBI:18420"/>
        <label>4</label>
    </ligand>
</feature>
<gene>
    <name evidence="2 5" type="primary">thiL</name>
    <name evidence="5" type="ORF">PQ457_07010</name>
</gene>
<feature type="binding site" evidence="2">
    <location>
        <position position="70"/>
    </location>
    <ligand>
        <name>Mg(2+)</name>
        <dbReference type="ChEBI" id="CHEBI:18420"/>
        <label>3</label>
    </ligand>
</feature>
<dbReference type="RefSeq" id="WP_273619017.1">
    <property type="nucleotide sequence ID" value="NZ_CP117417.1"/>
</dbReference>
<organism evidence="5 6">
    <name type="scientific">Novosphingobium humi</name>
    <dbReference type="NCBI Taxonomy" id="2282397"/>
    <lineage>
        <taxon>Bacteria</taxon>
        <taxon>Pseudomonadati</taxon>
        <taxon>Pseudomonadota</taxon>
        <taxon>Alphaproteobacteria</taxon>
        <taxon>Sphingomonadales</taxon>
        <taxon>Sphingomonadaceae</taxon>
        <taxon>Novosphingobium</taxon>
    </lineage>
</organism>
<dbReference type="GO" id="GO:0009030">
    <property type="term" value="F:thiamine-phosphate kinase activity"/>
    <property type="evidence" value="ECO:0007669"/>
    <property type="project" value="UniProtKB-EC"/>
</dbReference>
<comment type="miscellaneous">
    <text evidence="2">Reaction mechanism of ThiL seems to utilize a direct, inline transfer of the gamma-phosphate of ATP to TMP rather than a phosphorylated enzyme intermediate.</text>
</comment>
<dbReference type="Gene3D" id="3.30.1330.10">
    <property type="entry name" value="PurM-like, N-terminal domain"/>
    <property type="match status" value="1"/>
</dbReference>
<sequence>MGRELAFIEALRALASDPAARGLTDDCAVLPFGSETLVLTHDTMVAGVHFLPDQDPADVAWKLVATNMSDLAAKGAVPMGVLLSYQLNGAEPRFLVGLAEALDEYGARLLGGDTVSSDGPQVLGLTAIGRASYLPVPGRSGARVGDLVYITGPVGGAMVGLEALRLGLPESQSLAYRRPQAHLGEGQALAPFVTAMMDVSDGLLLDASRLARASKVTISLESAAIPLACPPERRDEALRWGDDYQLLLTAPPELTLPLPMHQIGVVIKGQEAPVLVDGAPPLGSLGYQH</sequence>
<feature type="binding site" evidence="2">
    <location>
        <position position="113"/>
    </location>
    <ligand>
        <name>Mg(2+)</name>
        <dbReference type="ChEBI" id="CHEBI:18420"/>
        <label>1</label>
    </ligand>
</feature>
<feature type="domain" description="PurM-like C-terminal" evidence="4">
    <location>
        <begin position="143"/>
        <end position="254"/>
    </location>
</feature>
<feature type="binding site" evidence="2">
    <location>
        <position position="201"/>
    </location>
    <ligand>
        <name>Mg(2+)</name>
        <dbReference type="ChEBI" id="CHEBI:18420"/>
        <label>5</label>
    </ligand>
</feature>
<feature type="binding site" evidence="2">
    <location>
        <position position="70"/>
    </location>
    <ligand>
        <name>Mg(2+)</name>
        <dbReference type="ChEBI" id="CHEBI:18420"/>
        <label>2</label>
    </ligand>
</feature>
<feature type="binding site" evidence="2">
    <location>
        <position position="70"/>
    </location>
    <ligand>
        <name>Mg(2+)</name>
        <dbReference type="ChEBI" id="CHEBI:18420"/>
        <label>4</label>
    </ligand>
</feature>
<keyword evidence="2" id="KW-0547">Nucleotide-binding</keyword>
<feature type="binding site" evidence="2">
    <location>
        <position position="26"/>
    </location>
    <ligand>
        <name>Mg(2+)</name>
        <dbReference type="ChEBI" id="CHEBI:18420"/>
        <label>3</label>
    </ligand>
</feature>
<dbReference type="EC" id="2.7.4.16" evidence="2"/>
<evidence type="ECO:0000259" key="3">
    <source>
        <dbReference type="Pfam" id="PF00586"/>
    </source>
</evidence>
<evidence type="ECO:0000256" key="2">
    <source>
        <dbReference type="HAMAP-Rule" id="MF_02128"/>
    </source>
</evidence>
<comment type="caution">
    <text evidence="2">Lacks conserved residue(s) required for the propagation of feature annotation.</text>
</comment>
<feature type="binding site" evidence="2">
    <location>
        <position position="200"/>
    </location>
    <ligand>
        <name>ATP</name>
        <dbReference type="ChEBI" id="CHEBI:30616"/>
    </ligand>
</feature>
<keyword evidence="2 5" id="KW-0808">Transferase</keyword>